<accession>A0A136J6I3</accession>
<dbReference type="EMBL" id="KQ964248">
    <property type="protein sequence ID" value="KXJ92795.1"/>
    <property type="molecule type" value="Genomic_DNA"/>
</dbReference>
<dbReference type="PANTHER" id="PTHR16291">
    <property type="entry name" value="NUCLEAR CAP-BINDING PROTEIN SUBUNIT 3"/>
    <property type="match status" value="1"/>
</dbReference>
<reference evidence="3" key="1">
    <citation type="submission" date="2016-02" db="EMBL/GenBank/DDBJ databases">
        <title>Draft genome sequence of Microdochium bolleyi, a fungal endophyte of beachgrass.</title>
        <authorList>
            <consortium name="DOE Joint Genome Institute"/>
            <person name="David A.S."/>
            <person name="May G."/>
            <person name="Haridas S."/>
            <person name="Lim J."/>
            <person name="Wang M."/>
            <person name="Labutti K."/>
            <person name="Lipzen A."/>
            <person name="Barry K."/>
            <person name="Grigoriev I.V."/>
        </authorList>
    </citation>
    <scope>NUCLEOTIDE SEQUENCE [LARGE SCALE GENOMIC DNA]</scope>
    <source>
        <strain evidence="3">J235TASD1</strain>
    </source>
</reference>
<dbReference type="Proteomes" id="UP000070501">
    <property type="component" value="Unassembled WGS sequence"/>
</dbReference>
<gene>
    <name evidence="2" type="ORF">Micbo1qcDRAFT_194161</name>
</gene>
<feature type="region of interest" description="Disordered" evidence="1">
    <location>
        <begin position="168"/>
        <end position="350"/>
    </location>
</feature>
<feature type="region of interest" description="Disordered" evidence="1">
    <location>
        <begin position="369"/>
        <end position="492"/>
    </location>
</feature>
<dbReference type="InParanoid" id="A0A136J6I3"/>
<dbReference type="InterPro" id="IPR019416">
    <property type="entry name" value="NCBP3"/>
</dbReference>
<feature type="compositionally biased region" description="Basic and acidic residues" evidence="1">
    <location>
        <begin position="177"/>
        <end position="202"/>
    </location>
</feature>
<evidence type="ECO:0000256" key="1">
    <source>
        <dbReference type="SAM" id="MobiDB-lite"/>
    </source>
</evidence>
<feature type="compositionally biased region" description="Low complexity" evidence="1">
    <location>
        <begin position="376"/>
        <end position="386"/>
    </location>
</feature>
<dbReference type="GO" id="GO:0003729">
    <property type="term" value="F:mRNA binding"/>
    <property type="evidence" value="ECO:0007669"/>
    <property type="project" value="InterPro"/>
</dbReference>
<dbReference type="STRING" id="196109.A0A136J6I3"/>
<feature type="compositionally biased region" description="Low complexity" evidence="1">
    <location>
        <begin position="295"/>
        <end position="309"/>
    </location>
</feature>
<dbReference type="GO" id="GO:0000340">
    <property type="term" value="F:RNA 7-methylguanosine cap binding"/>
    <property type="evidence" value="ECO:0007669"/>
    <property type="project" value="InterPro"/>
</dbReference>
<name>A0A136J6I3_9PEZI</name>
<evidence type="ECO:0000313" key="2">
    <source>
        <dbReference type="EMBL" id="KXJ92795.1"/>
    </source>
</evidence>
<protein>
    <submittedName>
        <fullName evidence="2">Uncharacterized protein</fullName>
    </submittedName>
</protein>
<feature type="compositionally biased region" description="Low complexity" evidence="1">
    <location>
        <begin position="409"/>
        <end position="430"/>
    </location>
</feature>
<proteinExistence type="predicted"/>
<sequence length="492" mass="53444">MDTMDLDMEMDVEVDLVPDEPIVPDAYNEDLAPRSPGEVADHDPEAHAPNKVHIRGLDVLNPKELKAYVAEHFPETSFNRIEWIDDTSANLLFSHDDVAARALIALSAESAVDVATLPIKQLLPAKSFSQRPEVALQVRRAVYGDRKQQGAASRSRFYLLNPEYDPEERARRRRSYRDRDGDDRRRRQQPRTREDEPKDHFDVNLYDDDEAALATRPTGDGSNSRRRRSYTPESDAGSRRRRQSPARRENAGKELFPLGGGSSGGDRSRRNGGASRDRSRSPMRSDRDGDRDMDGSGFASDASGAAASSRNRDRARAVKSHMQRSGRAATGRELFPVAGGKGDTSSGRLGDKVEDAAELLAKGITLPLMDGSDDVAASASMRSQRSSSRRLEDRISAPGQGGGRLADRISGASSNNGSAFSIRGAASKDSSGGGDQGFAIKGMGKSARELFPDKFGSSGSTGNETKELFGNSSRGDGGSRARNRKKAGDLFD</sequence>
<organism evidence="2 3">
    <name type="scientific">Microdochium bolleyi</name>
    <dbReference type="NCBI Taxonomy" id="196109"/>
    <lineage>
        <taxon>Eukaryota</taxon>
        <taxon>Fungi</taxon>
        <taxon>Dikarya</taxon>
        <taxon>Ascomycota</taxon>
        <taxon>Pezizomycotina</taxon>
        <taxon>Sordariomycetes</taxon>
        <taxon>Xylariomycetidae</taxon>
        <taxon>Xylariales</taxon>
        <taxon>Microdochiaceae</taxon>
        <taxon>Microdochium</taxon>
    </lineage>
</organism>
<dbReference type="OrthoDB" id="422106at2759"/>
<dbReference type="Pfam" id="PF10309">
    <property type="entry name" value="NCBP3"/>
    <property type="match status" value="1"/>
</dbReference>
<keyword evidence="3" id="KW-1185">Reference proteome</keyword>
<dbReference type="AlphaFoldDB" id="A0A136J6I3"/>
<feature type="compositionally biased region" description="Basic and acidic residues" evidence="1">
    <location>
        <begin position="275"/>
        <end position="294"/>
    </location>
</feature>
<dbReference type="PANTHER" id="PTHR16291:SF0">
    <property type="entry name" value="NUCLEAR CAP-BINDING PROTEIN SUBUNIT 3"/>
    <property type="match status" value="1"/>
</dbReference>
<evidence type="ECO:0000313" key="3">
    <source>
        <dbReference type="Proteomes" id="UP000070501"/>
    </source>
</evidence>
<dbReference type="GO" id="GO:0005634">
    <property type="term" value="C:nucleus"/>
    <property type="evidence" value="ECO:0007669"/>
    <property type="project" value="TreeGrafter"/>
</dbReference>